<sequence length="637" mass="69888">MANQVQQLTLPPPRTYSRTEFAALRARVQGVPTGKIARLYFDSDTTPYSEEPELLDRFLRTMRDDLVQLAILHGSPVLADHLRASIAKHGSARLARASLQMVEQASRLAVAEPMADHAVGLWLRPLIARHLTASGIGTLGDLVAFANRRGGSWWRSVPRIGSGRARVIVAWLRRHVGSLGVTVSADVDTSEPLVAPGDTVVIEPASGQLAPLERMALPRALSGGRGTNRAPIFPYIRARHDLDAVRAYLAGYAGQTATQGAYVRELERLMLWATLQRGVALSSLTVEDCEAYKAFLAAPAAAFTGPPVSRSSGRWRPFAPGGLSTDSQRYAVRAIRAAFDWLVDVRYLAGNPWRAVKDPRTVRRAQKMKIDRALPIGLWTRVRVFLAGRTDSAGPQGGRWRAARALLLLMGDSGLRIAEAAATRRPALEWLPADGEVPPTWLLQVIGKGDRERFVPVSEECIAALQAHWRDRGLDFSAPDAGAPLVAPLVIPGTKKAREKFGLDEDQEDGNEVPRQAGYSVRGARGLTSWAIRQLLGHLTDLSESERRQLARTSPHALRHTFGTQAVAADVPLDVVQRIMGHASLQTTTTYVTAERRRMRAELSRFTRGWPDRERSSGRGEFSEDTNETCSPRISSE</sequence>
<evidence type="ECO:0000256" key="5">
    <source>
        <dbReference type="SAM" id="MobiDB-lite"/>
    </source>
</evidence>
<dbReference type="GO" id="GO:0006310">
    <property type="term" value="P:DNA recombination"/>
    <property type="evidence" value="ECO:0007669"/>
    <property type="project" value="UniProtKB-KW"/>
</dbReference>
<dbReference type="PANTHER" id="PTHR30349">
    <property type="entry name" value="PHAGE INTEGRASE-RELATED"/>
    <property type="match status" value="1"/>
</dbReference>
<proteinExistence type="inferred from homology"/>
<feature type="compositionally biased region" description="Polar residues" evidence="5">
    <location>
        <begin position="628"/>
        <end position="637"/>
    </location>
</feature>
<keyword evidence="2" id="KW-0229">DNA integration</keyword>
<evidence type="ECO:0000313" key="7">
    <source>
        <dbReference type="EMBL" id="NYH14273.1"/>
    </source>
</evidence>
<dbReference type="InterPro" id="IPR010998">
    <property type="entry name" value="Integrase_recombinase_N"/>
</dbReference>
<comment type="similarity">
    <text evidence="1">Belongs to the 'phage' integrase family.</text>
</comment>
<dbReference type="EMBL" id="JACCAU010000001">
    <property type="protein sequence ID" value="NYH14273.1"/>
    <property type="molecule type" value="Genomic_DNA"/>
</dbReference>
<keyword evidence="3" id="KW-0238">DNA-binding</keyword>
<organism evidence="7 8">
    <name type="scientific">Paraburkholderia bryophila</name>
    <dbReference type="NCBI Taxonomy" id="420952"/>
    <lineage>
        <taxon>Bacteria</taxon>
        <taxon>Pseudomonadati</taxon>
        <taxon>Pseudomonadota</taxon>
        <taxon>Betaproteobacteria</taxon>
        <taxon>Burkholderiales</taxon>
        <taxon>Burkholderiaceae</taxon>
        <taxon>Paraburkholderia</taxon>
    </lineage>
</organism>
<dbReference type="RefSeq" id="WP_179709489.1">
    <property type="nucleotide sequence ID" value="NZ_JACCAU010000001.1"/>
</dbReference>
<dbReference type="InterPro" id="IPR002104">
    <property type="entry name" value="Integrase_catalytic"/>
</dbReference>
<evidence type="ECO:0000256" key="2">
    <source>
        <dbReference type="ARBA" id="ARBA00022908"/>
    </source>
</evidence>
<dbReference type="Pfam" id="PF00589">
    <property type="entry name" value="Phage_integrase"/>
    <property type="match status" value="1"/>
</dbReference>
<protein>
    <submittedName>
        <fullName evidence="7">Site-specific recombinase XerD</fullName>
    </submittedName>
</protein>
<dbReference type="AlphaFoldDB" id="A0A7Y9W615"/>
<dbReference type="CDD" id="cd00397">
    <property type="entry name" value="DNA_BRE_C"/>
    <property type="match status" value="1"/>
</dbReference>
<dbReference type="PANTHER" id="PTHR30349:SF41">
    <property type="entry name" value="INTEGRASE_RECOMBINASE PROTEIN MJ0367-RELATED"/>
    <property type="match status" value="1"/>
</dbReference>
<feature type="region of interest" description="Disordered" evidence="5">
    <location>
        <begin position="610"/>
        <end position="637"/>
    </location>
</feature>
<dbReference type="SUPFAM" id="SSF56349">
    <property type="entry name" value="DNA breaking-rejoining enzymes"/>
    <property type="match status" value="1"/>
</dbReference>
<evidence type="ECO:0000259" key="6">
    <source>
        <dbReference type="PROSITE" id="PS51898"/>
    </source>
</evidence>
<name>A0A7Y9W615_9BURK</name>
<dbReference type="Gene3D" id="1.10.443.10">
    <property type="entry name" value="Intergrase catalytic core"/>
    <property type="match status" value="1"/>
</dbReference>
<dbReference type="GO" id="GO:0003677">
    <property type="term" value="F:DNA binding"/>
    <property type="evidence" value="ECO:0007669"/>
    <property type="project" value="UniProtKB-KW"/>
</dbReference>
<dbReference type="InterPro" id="IPR013762">
    <property type="entry name" value="Integrase-like_cat_sf"/>
</dbReference>
<evidence type="ECO:0000256" key="3">
    <source>
        <dbReference type="ARBA" id="ARBA00023125"/>
    </source>
</evidence>
<gene>
    <name evidence="7" type="ORF">GGD41_001501</name>
</gene>
<evidence type="ECO:0000313" key="8">
    <source>
        <dbReference type="Proteomes" id="UP000572540"/>
    </source>
</evidence>
<feature type="domain" description="Tyr recombinase" evidence="6">
    <location>
        <begin position="369"/>
        <end position="604"/>
    </location>
</feature>
<comment type="caution">
    <text evidence="7">The sequence shown here is derived from an EMBL/GenBank/DDBJ whole genome shotgun (WGS) entry which is preliminary data.</text>
</comment>
<evidence type="ECO:0000256" key="1">
    <source>
        <dbReference type="ARBA" id="ARBA00008857"/>
    </source>
</evidence>
<evidence type="ECO:0000256" key="4">
    <source>
        <dbReference type="ARBA" id="ARBA00023172"/>
    </source>
</evidence>
<dbReference type="InterPro" id="IPR050090">
    <property type="entry name" value="Tyrosine_recombinase_XerCD"/>
</dbReference>
<feature type="compositionally biased region" description="Basic and acidic residues" evidence="5">
    <location>
        <begin position="610"/>
        <end position="622"/>
    </location>
</feature>
<dbReference type="InterPro" id="IPR011010">
    <property type="entry name" value="DNA_brk_join_enz"/>
</dbReference>
<reference evidence="7 8" key="1">
    <citation type="submission" date="2020-07" db="EMBL/GenBank/DDBJ databases">
        <title>Exploring microbial biodiversity for novel pathways involved in the catabolism of aromatic compounds derived from lignin.</title>
        <authorList>
            <person name="Elkins J."/>
        </authorList>
    </citation>
    <scope>NUCLEOTIDE SEQUENCE [LARGE SCALE GENOMIC DNA]</scope>
    <source>
        <strain evidence="7 8">H2C3B</strain>
    </source>
</reference>
<dbReference type="PROSITE" id="PS51898">
    <property type="entry name" value="TYR_RECOMBINASE"/>
    <property type="match status" value="1"/>
</dbReference>
<accession>A0A7Y9W615</accession>
<dbReference type="Gene3D" id="1.10.150.130">
    <property type="match status" value="1"/>
</dbReference>
<dbReference type="Pfam" id="PF12482">
    <property type="entry name" value="DUF3701"/>
    <property type="match status" value="1"/>
</dbReference>
<dbReference type="InterPro" id="IPR022169">
    <property type="entry name" value="DUF3701"/>
</dbReference>
<keyword evidence="4" id="KW-0233">DNA recombination</keyword>
<dbReference type="GO" id="GO:0015074">
    <property type="term" value="P:DNA integration"/>
    <property type="evidence" value="ECO:0007669"/>
    <property type="project" value="UniProtKB-KW"/>
</dbReference>
<dbReference type="Proteomes" id="UP000572540">
    <property type="component" value="Unassembled WGS sequence"/>
</dbReference>